<sequence>ITGMTAGTAYYIRPYATNGEGTAYGNNELINSTTTIVPPGTAPGVTPGTAGVLGEHWVYISATAKQRKVLGQEF</sequence>
<dbReference type="EMBL" id="LAZR01026099">
    <property type="protein sequence ID" value="KKL69800.1"/>
    <property type="molecule type" value="Genomic_DNA"/>
</dbReference>
<protein>
    <recommendedName>
        <fullName evidence="2">Fibronectin type-III domain-containing protein</fullName>
    </recommendedName>
</protein>
<organism evidence="1">
    <name type="scientific">marine sediment metagenome</name>
    <dbReference type="NCBI Taxonomy" id="412755"/>
    <lineage>
        <taxon>unclassified sequences</taxon>
        <taxon>metagenomes</taxon>
        <taxon>ecological metagenomes</taxon>
    </lineage>
</organism>
<dbReference type="AlphaFoldDB" id="A0A0F9GK85"/>
<reference evidence="1" key="1">
    <citation type="journal article" date="2015" name="Nature">
        <title>Complex archaea that bridge the gap between prokaryotes and eukaryotes.</title>
        <authorList>
            <person name="Spang A."/>
            <person name="Saw J.H."/>
            <person name="Jorgensen S.L."/>
            <person name="Zaremba-Niedzwiedzka K."/>
            <person name="Martijn J."/>
            <person name="Lind A.E."/>
            <person name="van Eijk R."/>
            <person name="Schleper C."/>
            <person name="Guy L."/>
            <person name="Ettema T.J."/>
        </authorList>
    </citation>
    <scope>NUCLEOTIDE SEQUENCE</scope>
</reference>
<comment type="caution">
    <text evidence="1">The sequence shown here is derived from an EMBL/GenBank/DDBJ whole genome shotgun (WGS) entry which is preliminary data.</text>
</comment>
<evidence type="ECO:0000313" key="1">
    <source>
        <dbReference type="EMBL" id="KKL69800.1"/>
    </source>
</evidence>
<feature type="non-terminal residue" evidence="1">
    <location>
        <position position="1"/>
    </location>
</feature>
<name>A0A0F9GK85_9ZZZZ</name>
<gene>
    <name evidence="1" type="ORF">LCGC14_2111320</name>
</gene>
<proteinExistence type="predicted"/>
<evidence type="ECO:0008006" key="2">
    <source>
        <dbReference type="Google" id="ProtNLM"/>
    </source>
</evidence>
<accession>A0A0F9GK85</accession>